<dbReference type="GO" id="GO:0005886">
    <property type="term" value="C:plasma membrane"/>
    <property type="evidence" value="ECO:0007669"/>
    <property type="project" value="UniProtKB-SubCell"/>
</dbReference>
<evidence type="ECO:0000313" key="4">
    <source>
        <dbReference type="EMBL" id="MBB3983188.1"/>
    </source>
</evidence>
<evidence type="ECO:0000256" key="3">
    <source>
        <dbReference type="SAM" id="Coils"/>
    </source>
</evidence>
<keyword evidence="2" id="KW-0812">Transmembrane</keyword>
<comment type="subcellular location">
    <subcellularLocation>
        <location evidence="2">Cell membrane</location>
        <topology evidence="2">Lipid-anchor</topology>
    </subcellularLocation>
</comment>
<dbReference type="Proteomes" id="UP000552757">
    <property type="component" value="Unassembled WGS sequence"/>
</dbReference>
<gene>
    <name evidence="4" type="ORF">GGR44_002875</name>
</gene>
<dbReference type="InterPro" id="IPR010131">
    <property type="entry name" value="MdtP/NodT-like"/>
</dbReference>
<dbReference type="InterPro" id="IPR003423">
    <property type="entry name" value="OMP_efflux"/>
</dbReference>
<keyword evidence="5" id="KW-1185">Reference proteome</keyword>
<feature type="coiled-coil region" evidence="3">
    <location>
        <begin position="413"/>
        <end position="440"/>
    </location>
</feature>
<reference evidence="4 5" key="1">
    <citation type="submission" date="2020-08" db="EMBL/GenBank/DDBJ databases">
        <title>Genomic Encyclopedia of Type Strains, Phase IV (KMG-IV): sequencing the most valuable type-strain genomes for metagenomic binning, comparative biology and taxonomic classification.</title>
        <authorList>
            <person name="Goeker M."/>
        </authorList>
    </citation>
    <scope>NUCLEOTIDE SEQUENCE [LARGE SCALE GENOMIC DNA]</scope>
    <source>
        <strain evidence="4 5">DSM 29348</strain>
    </source>
</reference>
<keyword evidence="3" id="KW-0175">Coiled coil</keyword>
<dbReference type="PROSITE" id="PS51257">
    <property type="entry name" value="PROKAR_LIPOPROTEIN"/>
    <property type="match status" value="1"/>
</dbReference>
<keyword evidence="2" id="KW-0472">Membrane</keyword>
<feature type="signal peptide" evidence="2">
    <location>
        <begin position="1"/>
        <end position="19"/>
    </location>
</feature>
<dbReference type="PANTHER" id="PTHR30203">
    <property type="entry name" value="OUTER MEMBRANE CATION EFFLUX PROTEIN"/>
    <property type="match status" value="1"/>
</dbReference>
<accession>A0A7W6DNL4</accession>
<dbReference type="PANTHER" id="PTHR30203:SF21">
    <property type="entry name" value="OUTER MEMBRANE COMPONENT OF MULTIDRUG EFFLUX PUMP-RELATED"/>
    <property type="match status" value="1"/>
</dbReference>
<keyword evidence="2" id="KW-0732">Signal</keyword>
<protein>
    <submittedName>
        <fullName evidence="4">NodT family efflux transporter outer membrane factor (OMF) lipoprotein</fullName>
    </submittedName>
</protein>
<keyword evidence="2" id="KW-1134">Transmembrane beta strand</keyword>
<dbReference type="EMBL" id="JACIEB010000007">
    <property type="protein sequence ID" value="MBB3983188.1"/>
    <property type="molecule type" value="Genomic_DNA"/>
</dbReference>
<dbReference type="Gene3D" id="2.20.200.10">
    <property type="entry name" value="Outer membrane efflux proteins (OEP)"/>
    <property type="match status" value="1"/>
</dbReference>
<dbReference type="Gene3D" id="1.20.1600.10">
    <property type="entry name" value="Outer membrane efflux proteins (OEP)"/>
    <property type="match status" value="1"/>
</dbReference>
<dbReference type="AlphaFoldDB" id="A0A7W6DNL4"/>
<evidence type="ECO:0000256" key="2">
    <source>
        <dbReference type="RuleBase" id="RU362097"/>
    </source>
</evidence>
<dbReference type="GO" id="GO:0015562">
    <property type="term" value="F:efflux transmembrane transporter activity"/>
    <property type="evidence" value="ECO:0007669"/>
    <property type="project" value="InterPro"/>
</dbReference>
<keyword evidence="2 4" id="KW-0449">Lipoprotein</keyword>
<proteinExistence type="inferred from homology"/>
<feature type="chain" id="PRO_5031602429" evidence="2">
    <location>
        <begin position="20"/>
        <end position="458"/>
    </location>
</feature>
<name>A0A7W6DNL4_9SPHN</name>
<evidence type="ECO:0000313" key="5">
    <source>
        <dbReference type="Proteomes" id="UP000552757"/>
    </source>
</evidence>
<dbReference type="SUPFAM" id="SSF56954">
    <property type="entry name" value="Outer membrane efflux proteins (OEP)"/>
    <property type="match status" value="1"/>
</dbReference>
<dbReference type="NCBIfam" id="TIGR01845">
    <property type="entry name" value="outer_NodT"/>
    <property type="match status" value="1"/>
</dbReference>
<dbReference type="Pfam" id="PF02321">
    <property type="entry name" value="OEP"/>
    <property type="match status" value="2"/>
</dbReference>
<keyword evidence="2" id="KW-0564">Palmitate</keyword>
<sequence length="458" mass="47843">MIRRFAPIVALAVAGCMTAPLPPPTIAPASATGAFANLPTAAIGPVPNDWWRLYDDPALDRLVQASLAANADLRVAYANLDGARAALRQARAARLPQTTIESAGTIDNSATQPSASSNVPTTDYDLALTASWDIDLFGRLRSGALAAGADADAQAAVLDSLRVAVVADTVLAYVDLCGATRAANVSREIVAVQERSVGVVRDQLAAGEVSPLEVSQAASLLESTRATLAPFEAARANALYRIATLQGRPPAEARGFNIVCNAPPKLRAEVPVGDGQALLLRRPDIREAERRLAAAAARIGVARADLYPRVNLGGAVGLLTGGFVATASPLISWAFPNQAPARARLEQARATERAALAGWDVAVLRALREVETALAAYDGEVRRNRALDAARVQSALYARRAAARVRLGDATSLIQFDAERARAQAALAQAQSDLTVAQSQVALFRALGGGWQTHGPAG</sequence>
<organism evidence="4 5">
    <name type="scientific">Sphingobium fontiphilum</name>
    <dbReference type="NCBI Taxonomy" id="944425"/>
    <lineage>
        <taxon>Bacteria</taxon>
        <taxon>Pseudomonadati</taxon>
        <taxon>Pseudomonadota</taxon>
        <taxon>Alphaproteobacteria</taxon>
        <taxon>Sphingomonadales</taxon>
        <taxon>Sphingomonadaceae</taxon>
        <taxon>Sphingobium</taxon>
    </lineage>
</organism>
<comment type="similarity">
    <text evidence="1 2">Belongs to the outer membrane factor (OMF) (TC 1.B.17) family.</text>
</comment>
<evidence type="ECO:0000256" key="1">
    <source>
        <dbReference type="ARBA" id="ARBA00007613"/>
    </source>
</evidence>
<comment type="caution">
    <text evidence="4">The sequence shown here is derived from an EMBL/GenBank/DDBJ whole genome shotgun (WGS) entry which is preliminary data.</text>
</comment>
<dbReference type="RefSeq" id="WP_183956173.1">
    <property type="nucleotide sequence ID" value="NZ_JACIEB010000007.1"/>
</dbReference>